<accession>A0ACA8R0W2</accession>
<evidence type="ECO:0000313" key="1">
    <source>
        <dbReference type="EMBL" id="BBL61014.1"/>
    </source>
</evidence>
<evidence type="ECO:0000313" key="2">
    <source>
        <dbReference type="Proteomes" id="UP000825015"/>
    </source>
</evidence>
<dbReference type="EMBL" id="AP019779">
    <property type="protein sequence ID" value="BBL61014.1"/>
    <property type="molecule type" value="Genomic_DNA"/>
</dbReference>
<dbReference type="Proteomes" id="UP000825015">
    <property type="component" value="Chromosome"/>
</dbReference>
<proteinExistence type="predicted"/>
<organism evidence="1 2">
    <name type="scientific">Methanobrevibacter arboriphilus</name>
    <dbReference type="NCBI Taxonomy" id="39441"/>
    <lineage>
        <taxon>Archaea</taxon>
        <taxon>Methanobacteriati</taxon>
        <taxon>Methanobacteriota</taxon>
        <taxon>Methanomada group</taxon>
        <taxon>Methanobacteria</taxon>
        <taxon>Methanobacteriales</taxon>
        <taxon>Methanobacteriaceae</taxon>
        <taxon>Methanobrevibacter</taxon>
    </lineage>
</organism>
<sequence>MVILDFGAKMDDLKQLKEKVGEFEEMLIDIATNNTGDDENFDNLRKEIMNSKKLSGAIPNFIITKRNPYLFRTHMQDIGGYKDRREHIYNGFTKIYDRIDELEDNVYNNNQTTNLQANVPKNNQIINNEEVIDKLNNNINDSLTNSSDDFETTKKNNETQIEPKDNQKKVFISHSSKDKHFADELIEILEYIGVPSENIFCTSVEGYGIPLGENFLETIKNELTPNTLVLFLISENFYGSPVSLCEMGATWIQSNFHIPILIPPMTFEKIKGVIPLTEGLLINNKAKINSLKMKIENDLSIKNKNNDFTKWERKRNKFLENIEKIIENNNTPSSKTEDINVNKIEKHYHSMYESENLDIIEQFKHYLTETNDWDINFDKTKKAFNKKHPEFKIEISERGDMSSIEPYCTFFLNNESTMFNIKFEYNSTQLFAEEELLYIFCDGYRSHFPNPSMKVFDSDYPMNAFYYYNLEEVQGLFGELCKKTKPENFIMDRGYRELPFLVFNNSQELNDFTNFLKNNMKLLEGIEVNFQFNISDPMNYKRSIDLETFFKVKKIHDLYEMGYYD</sequence>
<protein>
    <submittedName>
        <fullName evidence="1">Uncharacterized protein</fullName>
    </submittedName>
</protein>
<reference evidence="1" key="1">
    <citation type="submission" date="2019-06" db="EMBL/GenBank/DDBJ databases">
        <title>Complete genome sequence of Methanobrevibacter arboriphilus strain SA.</title>
        <authorList>
            <person name="Asakawa S."/>
        </authorList>
    </citation>
    <scope>NUCLEOTIDE SEQUENCE</scope>
    <source>
        <strain evidence="1">SA</strain>
    </source>
</reference>
<gene>
    <name evidence="1" type="ORF">MarbSA_00540</name>
</gene>
<name>A0ACA8R0W2_METAZ</name>
<keyword evidence="2" id="KW-1185">Reference proteome</keyword>